<sequence>MAMKFQKKYKNLLSALFVFVIAFSSFLAFEPLFEHLGQKASQEFAAATFGTIFAAVITMVLLNKQTETEVEKSRSEKVFEQKITLYNQVIDTLQGVFEKQIDGAEIKLDRSEITQLEFLLAKMMMIGNDKTINEFKAFYEIVTNNYSPQTQTLYLDSSDKQIVFRFADYCREELGLSDKTLEKEILEDIVLQGELFYNIEETGELHPNLVDTIKDIYGYLVFDLDLPTRNIVFKPNGFNAYISKRREDKMCFLQCTFNIDSVRLVLEHDHIIKGFAKNKEDNKSIFLFESDDRKKVKLYISDIERAIKQSYMLTKKQMLNL</sequence>
<gene>
    <name evidence="2" type="ORF">CLV62_10370</name>
</gene>
<evidence type="ECO:0000313" key="3">
    <source>
        <dbReference type="Proteomes" id="UP000247973"/>
    </source>
</evidence>
<accession>A0A2V3PU13</accession>
<dbReference type="AlphaFoldDB" id="A0A2V3PU13"/>
<keyword evidence="1" id="KW-1133">Transmembrane helix</keyword>
<evidence type="ECO:0000313" key="2">
    <source>
        <dbReference type="EMBL" id="PXV67397.1"/>
    </source>
</evidence>
<proteinExistence type="predicted"/>
<evidence type="ECO:0000256" key="1">
    <source>
        <dbReference type="SAM" id="Phobius"/>
    </source>
</evidence>
<reference evidence="2 3" key="1">
    <citation type="submission" date="2018-03" db="EMBL/GenBank/DDBJ databases">
        <title>Genomic Encyclopedia of Archaeal and Bacterial Type Strains, Phase II (KMG-II): from individual species to whole genera.</title>
        <authorList>
            <person name="Goeker M."/>
        </authorList>
    </citation>
    <scope>NUCLEOTIDE SEQUENCE [LARGE SCALE GENOMIC DNA]</scope>
    <source>
        <strain evidence="2 3">DSM 100214</strain>
    </source>
</reference>
<dbReference type="EMBL" id="QICL01000003">
    <property type="protein sequence ID" value="PXV67397.1"/>
    <property type="molecule type" value="Genomic_DNA"/>
</dbReference>
<comment type="caution">
    <text evidence="2">The sequence shown here is derived from an EMBL/GenBank/DDBJ whole genome shotgun (WGS) entry which is preliminary data.</text>
</comment>
<feature type="transmembrane region" description="Helical" evidence="1">
    <location>
        <begin position="44"/>
        <end position="62"/>
    </location>
</feature>
<name>A0A2V3PU13_9BACT</name>
<organism evidence="2 3">
    <name type="scientific">Dysgonomonas alginatilytica</name>
    <dbReference type="NCBI Taxonomy" id="1605892"/>
    <lineage>
        <taxon>Bacteria</taxon>
        <taxon>Pseudomonadati</taxon>
        <taxon>Bacteroidota</taxon>
        <taxon>Bacteroidia</taxon>
        <taxon>Bacteroidales</taxon>
        <taxon>Dysgonomonadaceae</taxon>
        <taxon>Dysgonomonas</taxon>
    </lineage>
</organism>
<keyword evidence="1" id="KW-0812">Transmembrane</keyword>
<keyword evidence="1" id="KW-0472">Membrane</keyword>
<protein>
    <submittedName>
        <fullName evidence="2">Uncharacterized protein</fullName>
    </submittedName>
</protein>
<keyword evidence="3" id="KW-1185">Reference proteome</keyword>
<dbReference type="Proteomes" id="UP000247973">
    <property type="component" value="Unassembled WGS sequence"/>
</dbReference>